<reference evidence="1" key="2">
    <citation type="journal article" date="2022" name="New Phytol.">
        <title>Evolutionary transition to the ectomycorrhizal habit in the genomes of a hyperdiverse lineage of mushroom-forming fungi.</title>
        <authorList>
            <person name="Looney B."/>
            <person name="Miyauchi S."/>
            <person name="Morin E."/>
            <person name="Drula E."/>
            <person name="Courty P.E."/>
            <person name="Kohler A."/>
            <person name="Kuo A."/>
            <person name="LaButti K."/>
            <person name="Pangilinan J."/>
            <person name="Lipzen A."/>
            <person name="Riley R."/>
            <person name="Andreopoulos W."/>
            <person name="He G."/>
            <person name="Johnson J."/>
            <person name="Nolan M."/>
            <person name="Tritt A."/>
            <person name="Barry K.W."/>
            <person name="Grigoriev I.V."/>
            <person name="Nagy L.G."/>
            <person name="Hibbett D."/>
            <person name="Henrissat B."/>
            <person name="Matheny P.B."/>
            <person name="Labbe J."/>
            <person name="Martin F.M."/>
        </authorList>
    </citation>
    <scope>NUCLEOTIDE SEQUENCE</scope>
    <source>
        <strain evidence="1">EC-137</strain>
    </source>
</reference>
<feature type="non-terminal residue" evidence="1">
    <location>
        <position position="207"/>
    </location>
</feature>
<dbReference type="EMBL" id="MU273604">
    <property type="protein sequence ID" value="KAI0030826.1"/>
    <property type="molecule type" value="Genomic_DNA"/>
</dbReference>
<reference evidence="1" key="1">
    <citation type="submission" date="2021-02" db="EMBL/GenBank/DDBJ databases">
        <authorList>
            <consortium name="DOE Joint Genome Institute"/>
            <person name="Ahrendt S."/>
            <person name="Looney B.P."/>
            <person name="Miyauchi S."/>
            <person name="Morin E."/>
            <person name="Drula E."/>
            <person name="Courty P.E."/>
            <person name="Chicoki N."/>
            <person name="Fauchery L."/>
            <person name="Kohler A."/>
            <person name="Kuo A."/>
            <person name="Labutti K."/>
            <person name="Pangilinan J."/>
            <person name="Lipzen A."/>
            <person name="Riley R."/>
            <person name="Andreopoulos W."/>
            <person name="He G."/>
            <person name="Johnson J."/>
            <person name="Barry K.W."/>
            <person name="Grigoriev I.V."/>
            <person name="Nagy L."/>
            <person name="Hibbett D."/>
            <person name="Henrissat B."/>
            <person name="Matheny P.B."/>
            <person name="Labbe J."/>
            <person name="Martin F."/>
        </authorList>
    </citation>
    <scope>NUCLEOTIDE SEQUENCE</scope>
    <source>
        <strain evidence="1">EC-137</strain>
    </source>
</reference>
<accession>A0ACB8QGW2</accession>
<proteinExistence type="predicted"/>
<dbReference type="Proteomes" id="UP000814128">
    <property type="component" value="Unassembled WGS sequence"/>
</dbReference>
<gene>
    <name evidence="1" type="ORF">K488DRAFT_10819</name>
</gene>
<evidence type="ECO:0000313" key="1">
    <source>
        <dbReference type="EMBL" id="KAI0030826.1"/>
    </source>
</evidence>
<evidence type="ECO:0000313" key="2">
    <source>
        <dbReference type="Proteomes" id="UP000814128"/>
    </source>
</evidence>
<feature type="non-terminal residue" evidence="1">
    <location>
        <position position="1"/>
    </location>
</feature>
<organism evidence="1 2">
    <name type="scientific">Vararia minispora EC-137</name>
    <dbReference type="NCBI Taxonomy" id="1314806"/>
    <lineage>
        <taxon>Eukaryota</taxon>
        <taxon>Fungi</taxon>
        <taxon>Dikarya</taxon>
        <taxon>Basidiomycota</taxon>
        <taxon>Agaricomycotina</taxon>
        <taxon>Agaricomycetes</taxon>
        <taxon>Russulales</taxon>
        <taxon>Lachnocladiaceae</taxon>
        <taxon>Vararia</taxon>
    </lineage>
</organism>
<comment type="caution">
    <text evidence="1">The sequence shown here is derived from an EMBL/GenBank/DDBJ whole genome shotgun (WGS) entry which is preliminary data.</text>
</comment>
<sequence length="207" mass="22910">LPSLQTLCVRALVRNVDQLAPYHEYLSRFVSLREQRSNADLHDLLSDLYPVTDSQLSRRPRIATPVDPRLWATVVQVYRDIPGPLRSYSVALSDIHLPLLQSIPSTSSFSLLTVLSLPRSEHLTDSTIVKLKALTGLCALDASETGLSAHGIQRLANTLGWSDVDEEGDSMRNGPWQLRILRLKSCRKIDGGIYSPAGKFPLLSILG</sequence>
<name>A0ACB8QGW2_9AGAM</name>
<keyword evidence="2" id="KW-1185">Reference proteome</keyword>
<protein>
    <submittedName>
        <fullName evidence="1">Uncharacterized protein</fullName>
    </submittedName>
</protein>